<evidence type="ECO:0000256" key="1">
    <source>
        <dbReference type="SAM" id="SignalP"/>
    </source>
</evidence>
<organism evidence="2 3">
    <name type="scientific">Rubrivivax rivuli</name>
    <dbReference type="NCBI Taxonomy" id="1862385"/>
    <lineage>
        <taxon>Bacteria</taxon>
        <taxon>Pseudomonadati</taxon>
        <taxon>Pseudomonadota</taxon>
        <taxon>Betaproteobacteria</taxon>
        <taxon>Burkholderiales</taxon>
        <taxon>Sphaerotilaceae</taxon>
        <taxon>Rubrivivax</taxon>
    </lineage>
</organism>
<proteinExistence type="predicted"/>
<feature type="signal peptide" evidence="1">
    <location>
        <begin position="1"/>
        <end position="24"/>
    </location>
</feature>
<dbReference type="AlphaFoldDB" id="A0A437R989"/>
<comment type="caution">
    <text evidence="2">The sequence shown here is derived from an EMBL/GenBank/DDBJ whole genome shotgun (WGS) entry which is preliminary data.</text>
</comment>
<reference evidence="2 3" key="1">
    <citation type="submission" date="2019-01" db="EMBL/GenBank/DDBJ databases">
        <authorList>
            <person name="Chen W.-M."/>
        </authorList>
    </citation>
    <scope>NUCLEOTIDE SEQUENCE [LARGE SCALE GENOMIC DNA]</scope>
    <source>
        <strain evidence="2 3">KYPY4</strain>
    </source>
</reference>
<keyword evidence="1" id="KW-0732">Signal</keyword>
<protein>
    <submittedName>
        <fullName evidence="2">Uncharacterized protein</fullName>
    </submittedName>
</protein>
<name>A0A437R989_9BURK</name>
<gene>
    <name evidence="2" type="ORF">EOE66_20625</name>
</gene>
<sequence>MNRCAAVVAALCVAALACPSQAQAQSPRKFTAQTLRGELIVTNPPEVLLNRQPARLAPGARIRGADNLLVLSGALVGRSAVVHYTFDTQGNLLDIWVLNAAERSNHPWPVTLQQAAGWAFNPDTQTWSRP</sequence>
<dbReference type="RefSeq" id="WP_128230635.1">
    <property type="nucleotide sequence ID" value="NZ_SACR01000007.1"/>
</dbReference>
<evidence type="ECO:0000313" key="2">
    <source>
        <dbReference type="EMBL" id="RVU43351.1"/>
    </source>
</evidence>
<dbReference type="EMBL" id="SACR01000007">
    <property type="protein sequence ID" value="RVU43351.1"/>
    <property type="molecule type" value="Genomic_DNA"/>
</dbReference>
<dbReference type="Proteomes" id="UP000285575">
    <property type="component" value="Unassembled WGS sequence"/>
</dbReference>
<dbReference type="PROSITE" id="PS51257">
    <property type="entry name" value="PROKAR_LIPOPROTEIN"/>
    <property type="match status" value="1"/>
</dbReference>
<evidence type="ECO:0000313" key="3">
    <source>
        <dbReference type="Proteomes" id="UP000285575"/>
    </source>
</evidence>
<feature type="chain" id="PRO_5019410784" evidence="1">
    <location>
        <begin position="25"/>
        <end position="130"/>
    </location>
</feature>
<accession>A0A437R989</accession>
<keyword evidence="3" id="KW-1185">Reference proteome</keyword>
<dbReference type="OrthoDB" id="7019622at2"/>